<accession>A0ABS2UNC5</accession>
<dbReference type="EMBL" id="JAFEJA010000001">
    <property type="protein sequence ID" value="MBM9618387.1"/>
    <property type="molecule type" value="Genomic_DNA"/>
</dbReference>
<proteinExistence type="predicted"/>
<protein>
    <submittedName>
        <fullName evidence="1">Uncharacterized protein</fullName>
    </submittedName>
</protein>
<sequence>MPERILAPQALDRLGAYPAGTRLDGPDGLPRPDGLDATVVPKWTSQEIPQRSCMPLYDRVGPLVIDGVTPEVTVCPDVTADIVWFAPTAPVLTDFTLTVRREVRPGGGVAVSGGTAVLSVSVHGTPRGPAVPSLLPGDLRNLLEGQAPALAFVDPASAFALLPAPLSGLDVVLQLPAGVATEPPSVTVSPLAGSATIAVELSEPAVLDWVSALETGTVRALAGVVRATASVPTADPDNWFPGVDTQVLEAALGSLLAGRGAADIRWIDPQQTVSATVVVVGSRLVDRTTVALRPTDGQAPRSAVLGPPGGRGDITVVTRDPRSAAVDWRAEVAFTPPRWPVVPAAGRLDSVRGWITMLKPESWCAGYVLTVVPVDTAGRPVAAATRAGDRVQGVLNFTAPYVGGGLLSTAFEVEYGRPTSLVLPRYPDEAFGDLVVTLFADCGGTPGQSSRRLGEQDAVVTALVRPDGAVELHTAADSLPEASSGLSALLARLGSLTGRR</sequence>
<evidence type="ECO:0000313" key="1">
    <source>
        <dbReference type="EMBL" id="MBM9618387.1"/>
    </source>
</evidence>
<reference evidence="1 2" key="1">
    <citation type="journal article" date="2016" name="Arch. Microbiol.">
        <title>Streptomyces zhihengii sp. nov., isolated from rhizospheric soil of Psammosilene tunicoides.</title>
        <authorList>
            <person name="Huang M.J."/>
            <person name="Fei J.J."/>
            <person name="Salam N."/>
            <person name="Kim C.J."/>
            <person name="Hozzein W.N."/>
            <person name="Xiao M."/>
            <person name="Huang H.Q."/>
            <person name="Li W.J."/>
        </authorList>
    </citation>
    <scope>NUCLEOTIDE SEQUENCE [LARGE SCALE GENOMIC DNA]</scope>
    <source>
        <strain evidence="1 2">YIM T102</strain>
    </source>
</reference>
<dbReference type="Proteomes" id="UP000664109">
    <property type="component" value="Unassembled WGS sequence"/>
</dbReference>
<evidence type="ECO:0000313" key="2">
    <source>
        <dbReference type="Proteomes" id="UP000664109"/>
    </source>
</evidence>
<organism evidence="1 2">
    <name type="scientific">Streptomyces zhihengii</name>
    <dbReference type="NCBI Taxonomy" id="1818004"/>
    <lineage>
        <taxon>Bacteria</taxon>
        <taxon>Bacillati</taxon>
        <taxon>Actinomycetota</taxon>
        <taxon>Actinomycetes</taxon>
        <taxon>Kitasatosporales</taxon>
        <taxon>Streptomycetaceae</taxon>
        <taxon>Streptomyces</taxon>
    </lineage>
</organism>
<gene>
    <name evidence="1" type="ORF">JE024_06430</name>
</gene>
<name>A0ABS2UNC5_9ACTN</name>
<keyword evidence="2" id="KW-1185">Reference proteome</keyword>
<dbReference type="RefSeq" id="WP_205372668.1">
    <property type="nucleotide sequence ID" value="NZ_JAFEJA010000001.1"/>
</dbReference>
<comment type="caution">
    <text evidence="1">The sequence shown here is derived from an EMBL/GenBank/DDBJ whole genome shotgun (WGS) entry which is preliminary data.</text>
</comment>